<keyword evidence="2" id="KW-1185">Reference proteome</keyword>
<organism evidence="1 2">
    <name type="scientific">Clonostachys byssicola</name>
    <dbReference type="NCBI Taxonomy" id="160290"/>
    <lineage>
        <taxon>Eukaryota</taxon>
        <taxon>Fungi</taxon>
        <taxon>Dikarya</taxon>
        <taxon>Ascomycota</taxon>
        <taxon>Pezizomycotina</taxon>
        <taxon>Sordariomycetes</taxon>
        <taxon>Hypocreomycetidae</taxon>
        <taxon>Hypocreales</taxon>
        <taxon>Bionectriaceae</taxon>
        <taxon>Clonostachys</taxon>
    </lineage>
</organism>
<dbReference type="OrthoDB" id="5140886at2759"/>
<proteinExistence type="predicted"/>
<gene>
    <name evidence="1" type="ORF">CBYS24578_00011322</name>
</gene>
<dbReference type="EMBL" id="CABFNO020001563">
    <property type="protein sequence ID" value="CAH0002903.1"/>
    <property type="molecule type" value="Genomic_DNA"/>
</dbReference>
<evidence type="ECO:0000313" key="1">
    <source>
        <dbReference type="EMBL" id="CAH0002903.1"/>
    </source>
</evidence>
<reference evidence="2" key="1">
    <citation type="submission" date="2019-06" db="EMBL/GenBank/DDBJ databases">
        <authorList>
            <person name="Broberg M."/>
        </authorList>
    </citation>
    <scope>NUCLEOTIDE SEQUENCE [LARGE SCALE GENOMIC DNA]</scope>
</reference>
<evidence type="ECO:0000313" key="2">
    <source>
        <dbReference type="Proteomes" id="UP000754883"/>
    </source>
</evidence>
<dbReference type="AlphaFoldDB" id="A0A9N9YCN1"/>
<sequence length="345" mass="38969">MSNAEVLYEDEDIRSSPAHMQVVELSALGSHPATQSIAATHAFEPVKCVLRLVQQVYYILTIQSALAGQRFWGDAKAEAQNRVLRLAWLEQPLHAVENCWELIKPQLLGPHMSIFDVVNCKAMVATLWNRPEFHIDGLGPDVLPIWDDVSLPKFFSRDIAKLHSAPIVYDDLPTIFRVGCAGHYPERWDPEGREYRYIPAIFAATPADEPEISVYELIESPSDAVYALVAIVEERRWKKPAVKRYNPLAYRIFTEKRLPKVENGRSRFMIFYAKFRRGDLDPGGRVQQMLNIGDGDDALARPVEDALPGLMEGLELGSGQADEFGAGQEIAQMEGKEWSNFYSHE</sequence>
<reference evidence="1 2" key="2">
    <citation type="submission" date="2021-10" db="EMBL/GenBank/DDBJ databases">
        <authorList>
            <person name="Piombo E."/>
        </authorList>
    </citation>
    <scope>NUCLEOTIDE SEQUENCE [LARGE SCALE GENOMIC DNA]</scope>
</reference>
<accession>A0A9N9YCN1</accession>
<dbReference type="Proteomes" id="UP000754883">
    <property type="component" value="Unassembled WGS sequence"/>
</dbReference>
<comment type="caution">
    <text evidence="1">The sequence shown here is derived from an EMBL/GenBank/DDBJ whole genome shotgun (WGS) entry which is preliminary data.</text>
</comment>
<protein>
    <submittedName>
        <fullName evidence="1">Uncharacterized protein</fullName>
    </submittedName>
</protein>
<name>A0A9N9YCN1_9HYPO</name>